<sequence>MPPPHSAIATYGGVGLSAPAFVSGQKPGPKELRDDPSCGVEEDQKLLEYKTKLKILPAILTLSSDDL</sequence>
<keyword evidence="3" id="KW-1185">Reference proteome</keyword>
<comment type="caution">
    <text evidence="2">The sequence shown here is derived from an EMBL/GenBank/DDBJ whole genome shotgun (WGS) entry which is preliminary data.</text>
</comment>
<dbReference type="RefSeq" id="WP_379838657.1">
    <property type="nucleotide sequence ID" value="NZ_JBHRYQ010000001.1"/>
</dbReference>
<evidence type="ECO:0000313" key="2">
    <source>
        <dbReference type="EMBL" id="MFC3811809.1"/>
    </source>
</evidence>
<proteinExistence type="predicted"/>
<organism evidence="2 3">
    <name type="scientific">Lacihabitans lacunae</name>
    <dbReference type="NCBI Taxonomy" id="1028214"/>
    <lineage>
        <taxon>Bacteria</taxon>
        <taxon>Pseudomonadati</taxon>
        <taxon>Bacteroidota</taxon>
        <taxon>Cytophagia</taxon>
        <taxon>Cytophagales</taxon>
        <taxon>Leadbetterellaceae</taxon>
        <taxon>Lacihabitans</taxon>
    </lineage>
</organism>
<feature type="region of interest" description="Disordered" evidence="1">
    <location>
        <begin position="20"/>
        <end position="39"/>
    </location>
</feature>
<accession>A0ABV7YWS0</accession>
<feature type="compositionally biased region" description="Basic and acidic residues" evidence="1">
    <location>
        <begin position="28"/>
        <end position="39"/>
    </location>
</feature>
<evidence type="ECO:0000313" key="3">
    <source>
        <dbReference type="Proteomes" id="UP001595616"/>
    </source>
</evidence>
<name>A0ABV7YWS0_9BACT</name>
<dbReference type="Proteomes" id="UP001595616">
    <property type="component" value="Unassembled WGS sequence"/>
</dbReference>
<gene>
    <name evidence="2" type="ORF">ACFOOI_14185</name>
</gene>
<evidence type="ECO:0000256" key="1">
    <source>
        <dbReference type="SAM" id="MobiDB-lite"/>
    </source>
</evidence>
<reference evidence="3" key="1">
    <citation type="journal article" date="2019" name="Int. J. Syst. Evol. Microbiol.">
        <title>The Global Catalogue of Microorganisms (GCM) 10K type strain sequencing project: providing services to taxonomists for standard genome sequencing and annotation.</title>
        <authorList>
            <consortium name="The Broad Institute Genomics Platform"/>
            <consortium name="The Broad Institute Genome Sequencing Center for Infectious Disease"/>
            <person name="Wu L."/>
            <person name="Ma J."/>
        </authorList>
    </citation>
    <scope>NUCLEOTIDE SEQUENCE [LARGE SCALE GENOMIC DNA]</scope>
    <source>
        <strain evidence="3">CECT 7956</strain>
    </source>
</reference>
<protein>
    <submittedName>
        <fullName evidence="2">Uncharacterized protein</fullName>
    </submittedName>
</protein>
<dbReference type="EMBL" id="JBHRYQ010000001">
    <property type="protein sequence ID" value="MFC3811809.1"/>
    <property type="molecule type" value="Genomic_DNA"/>
</dbReference>